<dbReference type="InterPro" id="IPR010662">
    <property type="entry name" value="RBBP9/YdeN"/>
</dbReference>
<dbReference type="InterPro" id="IPR029058">
    <property type="entry name" value="AB_hydrolase_fold"/>
</dbReference>
<dbReference type="EMBL" id="VSSQ01008813">
    <property type="protein sequence ID" value="MPM39923.1"/>
    <property type="molecule type" value="Genomic_DNA"/>
</dbReference>
<keyword evidence="1" id="KW-0378">Hydrolase</keyword>
<dbReference type="AlphaFoldDB" id="A0A644ZMI9"/>
<dbReference type="Gene3D" id="3.40.50.1820">
    <property type="entry name" value="alpha/beta hydrolase"/>
    <property type="match status" value="1"/>
</dbReference>
<comment type="caution">
    <text evidence="1">The sequence shown here is derived from an EMBL/GenBank/DDBJ whole genome shotgun (WGS) entry which is preliminary data.</text>
</comment>
<name>A0A644ZMI9_9ZZZZ</name>
<accession>A0A644ZMI9</accession>
<dbReference type="SUPFAM" id="SSF53474">
    <property type="entry name" value="alpha/beta-Hydrolases"/>
    <property type="match status" value="1"/>
</dbReference>
<dbReference type="GO" id="GO:0016787">
    <property type="term" value="F:hydrolase activity"/>
    <property type="evidence" value="ECO:0007669"/>
    <property type="project" value="UniProtKB-KW"/>
</dbReference>
<dbReference type="Pfam" id="PF06821">
    <property type="entry name" value="Ser_hydrolase"/>
    <property type="match status" value="1"/>
</dbReference>
<reference evidence="1" key="1">
    <citation type="submission" date="2019-08" db="EMBL/GenBank/DDBJ databases">
        <authorList>
            <person name="Kucharzyk K."/>
            <person name="Murdoch R.W."/>
            <person name="Higgins S."/>
            <person name="Loffler F."/>
        </authorList>
    </citation>
    <scope>NUCLEOTIDE SEQUENCE</scope>
</reference>
<dbReference type="PANTHER" id="PTHR15394:SF3">
    <property type="entry name" value="SERINE HYDROLASE RBBP9"/>
    <property type="match status" value="1"/>
</dbReference>
<proteinExistence type="predicted"/>
<dbReference type="EC" id="3.-.-.-" evidence="1"/>
<sequence length="184" mass="20943">MKNATILHGTSGTPNSYWIPWLKRELEKIDYKVWVPQLPDSDNPNLKVQLPFVLENGIYDEDTVLIGHSAGNPLILSILDHIDVKIKGVLQVAGFSENLTKVDKDLILQSSYNWEKMKNNVENLFFINSDNDPWGCDDVQGRKMFDKLGGNLLIRHGEGHMGSDTFNQPYKKFPLLLKIIESFS</sequence>
<gene>
    <name evidence="1" type="primary">ydeN_2</name>
    <name evidence="1" type="ORF">SDC9_86559</name>
</gene>
<organism evidence="1">
    <name type="scientific">bioreactor metagenome</name>
    <dbReference type="NCBI Taxonomy" id="1076179"/>
    <lineage>
        <taxon>unclassified sequences</taxon>
        <taxon>metagenomes</taxon>
        <taxon>ecological metagenomes</taxon>
    </lineage>
</organism>
<dbReference type="PANTHER" id="PTHR15394">
    <property type="entry name" value="SERINE HYDROLASE RBBP9"/>
    <property type="match status" value="1"/>
</dbReference>
<protein>
    <submittedName>
        <fullName evidence="1">Putative hydrolase YdeN</fullName>
        <ecNumber evidence="1">3.-.-.-</ecNumber>
    </submittedName>
</protein>
<evidence type="ECO:0000313" key="1">
    <source>
        <dbReference type="EMBL" id="MPM39923.1"/>
    </source>
</evidence>